<comment type="caution">
    <text evidence="3">The sequence shown here is derived from an EMBL/GenBank/DDBJ whole genome shotgun (WGS) entry which is preliminary data.</text>
</comment>
<evidence type="ECO:0008006" key="5">
    <source>
        <dbReference type="Google" id="ProtNLM"/>
    </source>
</evidence>
<keyword evidence="4" id="KW-1185">Reference proteome</keyword>
<feature type="compositionally biased region" description="Polar residues" evidence="1">
    <location>
        <begin position="95"/>
        <end position="105"/>
    </location>
</feature>
<evidence type="ECO:0000313" key="4">
    <source>
        <dbReference type="Proteomes" id="UP000823775"/>
    </source>
</evidence>
<evidence type="ECO:0000313" key="3">
    <source>
        <dbReference type="EMBL" id="MCE3051701.1"/>
    </source>
</evidence>
<dbReference type="EMBL" id="JACEIK010008853">
    <property type="protein sequence ID" value="MCE3051701.1"/>
    <property type="molecule type" value="Genomic_DNA"/>
</dbReference>
<dbReference type="Proteomes" id="UP000823775">
    <property type="component" value="Unassembled WGS sequence"/>
</dbReference>
<name>A0ABS8WP59_DATST</name>
<accession>A0ABS8WP59</accession>
<organism evidence="3 4">
    <name type="scientific">Datura stramonium</name>
    <name type="common">Jimsonweed</name>
    <name type="synonym">Common thornapple</name>
    <dbReference type="NCBI Taxonomy" id="4076"/>
    <lineage>
        <taxon>Eukaryota</taxon>
        <taxon>Viridiplantae</taxon>
        <taxon>Streptophyta</taxon>
        <taxon>Embryophyta</taxon>
        <taxon>Tracheophyta</taxon>
        <taxon>Spermatophyta</taxon>
        <taxon>Magnoliopsida</taxon>
        <taxon>eudicotyledons</taxon>
        <taxon>Gunneridae</taxon>
        <taxon>Pentapetalae</taxon>
        <taxon>asterids</taxon>
        <taxon>lamiids</taxon>
        <taxon>Solanales</taxon>
        <taxon>Solanaceae</taxon>
        <taxon>Solanoideae</taxon>
        <taxon>Datureae</taxon>
        <taxon>Datura</taxon>
    </lineage>
</organism>
<evidence type="ECO:0000256" key="2">
    <source>
        <dbReference type="SAM" id="SignalP"/>
    </source>
</evidence>
<feature type="chain" id="PRO_5045640653" description="Secreted protein" evidence="2">
    <location>
        <begin position="23"/>
        <end position="105"/>
    </location>
</feature>
<keyword evidence="2" id="KW-0732">Signal</keyword>
<reference evidence="3 4" key="1">
    <citation type="journal article" date="2021" name="BMC Genomics">
        <title>Datura genome reveals duplications of psychoactive alkaloid biosynthetic genes and high mutation rate following tissue culture.</title>
        <authorList>
            <person name="Rajewski A."/>
            <person name="Carter-House D."/>
            <person name="Stajich J."/>
            <person name="Litt A."/>
        </authorList>
    </citation>
    <scope>NUCLEOTIDE SEQUENCE [LARGE SCALE GENOMIC DNA]</scope>
    <source>
        <strain evidence="3">AR-01</strain>
    </source>
</reference>
<feature type="region of interest" description="Disordered" evidence="1">
    <location>
        <begin position="86"/>
        <end position="105"/>
    </location>
</feature>
<feature type="signal peptide" evidence="2">
    <location>
        <begin position="1"/>
        <end position="22"/>
    </location>
</feature>
<sequence length="105" mass="11544">MARSFAKILVAFLVMVVAIVEATPPGIACLFRQAILIALMMRSNNARTFLMFVPNSPNGWHTRGCDKRSSLQDPRFIGADGMHYSTAEGQGAPWSRTQTSTSMHT</sequence>
<evidence type="ECO:0000256" key="1">
    <source>
        <dbReference type="SAM" id="MobiDB-lite"/>
    </source>
</evidence>
<gene>
    <name evidence="3" type="ORF">HAX54_050537</name>
</gene>
<proteinExistence type="predicted"/>
<protein>
    <recommendedName>
        <fullName evidence="5">Secreted protein</fullName>
    </recommendedName>
</protein>